<organism evidence="2 3">
    <name type="scientific">Setomelanomma holmii</name>
    <dbReference type="NCBI Taxonomy" id="210430"/>
    <lineage>
        <taxon>Eukaryota</taxon>
        <taxon>Fungi</taxon>
        <taxon>Dikarya</taxon>
        <taxon>Ascomycota</taxon>
        <taxon>Pezizomycotina</taxon>
        <taxon>Dothideomycetes</taxon>
        <taxon>Pleosporomycetidae</taxon>
        <taxon>Pleosporales</taxon>
        <taxon>Pleosporineae</taxon>
        <taxon>Phaeosphaeriaceae</taxon>
        <taxon>Setomelanomma</taxon>
    </lineage>
</organism>
<evidence type="ECO:0000313" key="2">
    <source>
        <dbReference type="EMBL" id="KAF2027981.1"/>
    </source>
</evidence>
<sequence length="319" mass="36677">MAPHLLTLPREIQDMVYAYLTTTVSYKWEWIKKIKSSSPFMRSSFGAAMVVLKRCPYQQVLLTNRQIEKEYIESDCFKKLRVSLLLPGQGRGIEKFESRFQDQKQIQRVVNLLTSRAQHILVALAHPELSVRYPEDTRYVSEVHKFLQGSLGKSKALTTIHVLFRQLWRYSLPDSRLPLITALATLSRIILSPLPLKIHGGPMLLQRGEQYRIGGANTSPLGPSRRPAPAQHTYIPPRSKAQREAKKDSSTTENMLTTMPVPRYAKANLDCFPPAKAQMLTKLSSELIQWKEKRGVEEVKKWQQSRHWEKEDGTRENQA</sequence>
<dbReference type="OrthoDB" id="3801489at2759"/>
<feature type="compositionally biased region" description="Basic and acidic residues" evidence="1">
    <location>
        <begin position="241"/>
        <end position="250"/>
    </location>
</feature>
<accession>A0A9P4H7C1</accession>
<comment type="caution">
    <text evidence="2">The sequence shown here is derived from an EMBL/GenBank/DDBJ whole genome shotgun (WGS) entry which is preliminary data.</text>
</comment>
<evidence type="ECO:0000313" key="3">
    <source>
        <dbReference type="Proteomes" id="UP000799777"/>
    </source>
</evidence>
<name>A0A9P4H7C1_9PLEO</name>
<dbReference type="EMBL" id="ML978219">
    <property type="protein sequence ID" value="KAF2027981.1"/>
    <property type="molecule type" value="Genomic_DNA"/>
</dbReference>
<protein>
    <submittedName>
        <fullName evidence="2">Uncharacterized protein</fullName>
    </submittedName>
</protein>
<feature type="region of interest" description="Disordered" evidence="1">
    <location>
        <begin position="295"/>
        <end position="319"/>
    </location>
</feature>
<dbReference type="AlphaFoldDB" id="A0A9P4H7C1"/>
<gene>
    <name evidence="2" type="ORF">EK21DRAFT_114329</name>
</gene>
<keyword evidence="3" id="KW-1185">Reference proteome</keyword>
<dbReference type="Proteomes" id="UP000799777">
    <property type="component" value="Unassembled WGS sequence"/>
</dbReference>
<feature type="region of interest" description="Disordered" evidence="1">
    <location>
        <begin position="216"/>
        <end position="256"/>
    </location>
</feature>
<reference evidence="2" key="1">
    <citation type="journal article" date="2020" name="Stud. Mycol.">
        <title>101 Dothideomycetes genomes: a test case for predicting lifestyles and emergence of pathogens.</title>
        <authorList>
            <person name="Haridas S."/>
            <person name="Albert R."/>
            <person name="Binder M."/>
            <person name="Bloem J."/>
            <person name="Labutti K."/>
            <person name="Salamov A."/>
            <person name="Andreopoulos B."/>
            <person name="Baker S."/>
            <person name="Barry K."/>
            <person name="Bills G."/>
            <person name="Bluhm B."/>
            <person name="Cannon C."/>
            <person name="Castanera R."/>
            <person name="Culley D."/>
            <person name="Daum C."/>
            <person name="Ezra D."/>
            <person name="Gonzalez J."/>
            <person name="Henrissat B."/>
            <person name="Kuo A."/>
            <person name="Liang C."/>
            <person name="Lipzen A."/>
            <person name="Lutzoni F."/>
            <person name="Magnuson J."/>
            <person name="Mondo S."/>
            <person name="Nolan M."/>
            <person name="Ohm R."/>
            <person name="Pangilinan J."/>
            <person name="Park H.-J."/>
            <person name="Ramirez L."/>
            <person name="Alfaro M."/>
            <person name="Sun H."/>
            <person name="Tritt A."/>
            <person name="Yoshinaga Y."/>
            <person name="Zwiers L.-H."/>
            <person name="Turgeon B."/>
            <person name="Goodwin S."/>
            <person name="Spatafora J."/>
            <person name="Crous P."/>
            <person name="Grigoriev I."/>
        </authorList>
    </citation>
    <scope>NUCLEOTIDE SEQUENCE</scope>
    <source>
        <strain evidence="2">CBS 110217</strain>
    </source>
</reference>
<evidence type="ECO:0000256" key="1">
    <source>
        <dbReference type="SAM" id="MobiDB-lite"/>
    </source>
</evidence>
<proteinExistence type="predicted"/>